<dbReference type="Proteomes" id="UP000310158">
    <property type="component" value="Unassembled WGS sequence"/>
</dbReference>
<dbReference type="EMBL" id="SGPL01000046">
    <property type="protein sequence ID" value="THH19394.1"/>
    <property type="molecule type" value="Genomic_DNA"/>
</dbReference>
<dbReference type="GO" id="GO:0008299">
    <property type="term" value="P:isoprenoid biosynthetic process"/>
    <property type="evidence" value="ECO:0007669"/>
    <property type="project" value="UniProtKB-ARBA"/>
</dbReference>
<dbReference type="InterPro" id="IPR008949">
    <property type="entry name" value="Isoprenoid_synthase_dom_sf"/>
</dbReference>
<dbReference type="PANTHER" id="PTHR35201:SF4">
    <property type="entry name" value="BETA-PINACENE SYNTHASE-RELATED"/>
    <property type="match status" value="1"/>
</dbReference>
<dbReference type="OrthoDB" id="6486656at2759"/>
<sequence>MAQSAVKIFIPDTVAKWPWPRHLNPHYAEVKKESAAWAANFQAFSPKAQHAFNRCDFNLLASLAYPLADKERLRTGCDLMNLFFVIDEYSDVAGEAEVREQKNIIMDALCNPHKPRPRGEWIGGEVARQYWERAIPTASPQSQRRFIKTFDEYLDSVVEQAADRSTAHTRDVKSYLNIRRNTIGAKPSFALLELDMDLPDDIIQHPAIQNLTMATIDMLCIGNDIVSYNLEQARGDASHNIVTIIMDELKTDIEGAMLWVAEYHTKLEEKFFENLGAVPKWGEPIDVQVNRYCDGLGNWVRANDQWSFESERYFGTKGPQIMQSRCITLMPKERTEDIGPQLVDSSVL</sequence>
<keyword evidence="4 6" id="KW-0460">Magnesium</keyword>
<evidence type="ECO:0000313" key="7">
    <source>
        <dbReference type="EMBL" id="THH19394.1"/>
    </source>
</evidence>
<dbReference type="SUPFAM" id="SSF48576">
    <property type="entry name" value="Terpenoid synthases"/>
    <property type="match status" value="1"/>
</dbReference>
<evidence type="ECO:0000256" key="6">
    <source>
        <dbReference type="RuleBase" id="RU366034"/>
    </source>
</evidence>
<dbReference type="Gene3D" id="1.10.600.10">
    <property type="entry name" value="Farnesyl Diphosphate Synthase"/>
    <property type="match status" value="1"/>
</dbReference>
<comment type="similarity">
    <text evidence="2 6">Belongs to the terpene synthase family.</text>
</comment>
<dbReference type="EC" id="4.2.3.-" evidence="6"/>
<accession>A0A4S4M2V8</accession>
<protein>
    <recommendedName>
        <fullName evidence="6">Terpene synthase</fullName>
        <ecNumber evidence="6">4.2.3.-</ecNumber>
    </recommendedName>
</protein>
<evidence type="ECO:0000256" key="5">
    <source>
        <dbReference type="ARBA" id="ARBA00023239"/>
    </source>
</evidence>
<dbReference type="PANTHER" id="PTHR35201">
    <property type="entry name" value="TERPENE SYNTHASE"/>
    <property type="match status" value="1"/>
</dbReference>
<keyword evidence="8" id="KW-1185">Reference proteome</keyword>
<evidence type="ECO:0000313" key="8">
    <source>
        <dbReference type="Proteomes" id="UP000310158"/>
    </source>
</evidence>
<dbReference type="AlphaFoldDB" id="A0A4S4M2V8"/>
<keyword evidence="3 6" id="KW-0479">Metal-binding</keyword>
<evidence type="ECO:0000256" key="1">
    <source>
        <dbReference type="ARBA" id="ARBA00001946"/>
    </source>
</evidence>
<comment type="caution">
    <text evidence="7">The sequence shown here is derived from an EMBL/GenBank/DDBJ whole genome shotgun (WGS) entry which is preliminary data.</text>
</comment>
<dbReference type="InterPro" id="IPR034686">
    <property type="entry name" value="Terpene_cyclase-like_2"/>
</dbReference>
<evidence type="ECO:0000256" key="2">
    <source>
        <dbReference type="ARBA" id="ARBA00006333"/>
    </source>
</evidence>
<keyword evidence="5 6" id="KW-0456">Lyase</keyword>
<evidence type="ECO:0000256" key="3">
    <source>
        <dbReference type="ARBA" id="ARBA00022723"/>
    </source>
</evidence>
<organism evidence="7 8">
    <name type="scientific">Bondarzewia mesenterica</name>
    <dbReference type="NCBI Taxonomy" id="1095465"/>
    <lineage>
        <taxon>Eukaryota</taxon>
        <taxon>Fungi</taxon>
        <taxon>Dikarya</taxon>
        <taxon>Basidiomycota</taxon>
        <taxon>Agaricomycotina</taxon>
        <taxon>Agaricomycetes</taxon>
        <taxon>Russulales</taxon>
        <taxon>Bondarzewiaceae</taxon>
        <taxon>Bondarzewia</taxon>
    </lineage>
</organism>
<dbReference type="SFLD" id="SFLDS00005">
    <property type="entry name" value="Isoprenoid_Synthase_Type_I"/>
    <property type="match status" value="1"/>
</dbReference>
<dbReference type="Pfam" id="PF19086">
    <property type="entry name" value="Terpene_syn_C_2"/>
    <property type="match status" value="1"/>
</dbReference>
<dbReference type="GO" id="GO:0010333">
    <property type="term" value="F:terpene synthase activity"/>
    <property type="evidence" value="ECO:0007669"/>
    <property type="project" value="InterPro"/>
</dbReference>
<gene>
    <name evidence="7" type="ORF">EW146_g1751</name>
</gene>
<evidence type="ECO:0000256" key="4">
    <source>
        <dbReference type="ARBA" id="ARBA00022842"/>
    </source>
</evidence>
<reference evidence="7 8" key="1">
    <citation type="submission" date="2019-02" db="EMBL/GenBank/DDBJ databases">
        <title>Genome sequencing of the rare red list fungi Bondarzewia mesenterica.</title>
        <authorList>
            <person name="Buettner E."/>
            <person name="Kellner H."/>
        </authorList>
    </citation>
    <scope>NUCLEOTIDE SEQUENCE [LARGE SCALE GENOMIC DNA]</scope>
    <source>
        <strain evidence="7 8">DSM 108281</strain>
    </source>
</reference>
<dbReference type="SFLD" id="SFLDG01020">
    <property type="entry name" value="Terpene_Cyclase_Like_2"/>
    <property type="match status" value="1"/>
</dbReference>
<dbReference type="GO" id="GO:0046872">
    <property type="term" value="F:metal ion binding"/>
    <property type="evidence" value="ECO:0007669"/>
    <property type="project" value="UniProtKB-KW"/>
</dbReference>
<proteinExistence type="inferred from homology"/>
<comment type="cofactor">
    <cofactor evidence="1 6">
        <name>Mg(2+)</name>
        <dbReference type="ChEBI" id="CHEBI:18420"/>
    </cofactor>
</comment>
<name>A0A4S4M2V8_9AGAM</name>